<feature type="transmembrane region" description="Helical" evidence="1">
    <location>
        <begin position="154"/>
        <end position="177"/>
    </location>
</feature>
<feature type="transmembrane region" description="Helical" evidence="1">
    <location>
        <begin position="423"/>
        <end position="442"/>
    </location>
</feature>
<feature type="transmembrane region" description="Helical" evidence="1">
    <location>
        <begin position="382"/>
        <end position="403"/>
    </location>
</feature>
<dbReference type="PANTHER" id="PTHR40407">
    <property type="entry name" value="MEMBRANE PROTEIN-LIKE PROTEIN"/>
    <property type="match status" value="1"/>
</dbReference>
<comment type="caution">
    <text evidence="2">The sequence shown here is derived from an EMBL/GenBank/DDBJ whole genome shotgun (WGS) entry which is preliminary data.</text>
</comment>
<evidence type="ECO:0000313" key="2">
    <source>
        <dbReference type="EMBL" id="RIA84410.1"/>
    </source>
</evidence>
<gene>
    <name evidence="2" type="ORF">C1645_742347</name>
</gene>
<dbReference type="STRING" id="658196.A0A397SDS4"/>
<name>A0A397SDS4_9GLOM</name>
<organism evidence="2 3">
    <name type="scientific">Glomus cerebriforme</name>
    <dbReference type="NCBI Taxonomy" id="658196"/>
    <lineage>
        <taxon>Eukaryota</taxon>
        <taxon>Fungi</taxon>
        <taxon>Fungi incertae sedis</taxon>
        <taxon>Mucoromycota</taxon>
        <taxon>Glomeromycotina</taxon>
        <taxon>Glomeromycetes</taxon>
        <taxon>Glomerales</taxon>
        <taxon>Glomeraceae</taxon>
        <taxon>Glomus</taxon>
    </lineage>
</organism>
<protein>
    <recommendedName>
        <fullName evidence="4">Heparan-alpha-glucosaminide N-acetyltransferase catalytic domain-containing protein</fullName>
    </recommendedName>
</protein>
<feature type="transmembrane region" description="Helical" evidence="1">
    <location>
        <begin position="127"/>
        <end position="148"/>
    </location>
</feature>
<keyword evidence="1" id="KW-0812">Transmembrane</keyword>
<feature type="transmembrane region" description="Helical" evidence="1">
    <location>
        <begin position="282"/>
        <end position="301"/>
    </location>
</feature>
<sequence>MDERISLIRDELRENTIPYGAVLNHNNNTKSRRVVALDVFRGFLMVLQSLDHARIFLANDKSQAEHETWYFQPVYRDLIPSLARLATHLAAPGFAFMMGFGIILFSKSRLRIGWNVKKLLNHYIIRGLTLIILNAYFSILFSITWNMMLFATTVLFALGVNFIIGGLVFLAGIKSFPYLLKLNSNNDNYGIAEKKAKYIRNIVLLILIILLAVGNILQTPKPEDYGKVDFDWWRYIWLLPAMVKNFFSIYPPLNWLSFTIYGILYGHITLKQAYNERYNRNLNLKIGIFLLILFLTVRIPGKFGNINPDLLPSPPPGTLFNNPYLTSPLQFVNAIKYPPDLSFITLYMGLNHLVLAFFYSITSLTSYSTLNYFMDFINNGPLLAFGQSALFFYMMHFHIYYFMELIFKFLFGYNQETLYNINYWQFWSLWIFGLGLLWPMCIKYARFKSKKDPDSLWRFF</sequence>
<dbReference type="AlphaFoldDB" id="A0A397SDS4"/>
<feature type="transmembrane region" description="Helical" evidence="1">
    <location>
        <begin position="85"/>
        <end position="106"/>
    </location>
</feature>
<keyword evidence="1" id="KW-1133">Transmembrane helix</keyword>
<keyword evidence="1" id="KW-0472">Membrane</keyword>
<dbReference type="EMBL" id="QKYT01000495">
    <property type="protein sequence ID" value="RIA84410.1"/>
    <property type="molecule type" value="Genomic_DNA"/>
</dbReference>
<evidence type="ECO:0000313" key="3">
    <source>
        <dbReference type="Proteomes" id="UP000265703"/>
    </source>
</evidence>
<accession>A0A397SDS4</accession>
<feature type="transmembrane region" description="Helical" evidence="1">
    <location>
        <begin position="252"/>
        <end position="270"/>
    </location>
</feature>
<dbReference type="PANTHER" id="PTHR40407:SF1">
    <property type="entry name" value="HEPARAN-ALPHA-GLUCOSAMINIDE N-ACETYLTRANSFERASE CATALYTIC DOMAIN-CONTAINING PROTEIN"/>
    <property type="match status" value="1"/>
</dbReference>
<proteinExistence type="predicted"/>
<dbReference type="Proteomes" id="UP000265703">
    <property type="component" value="Unassembled WGS sequence"/>
</dbReference>
<feature type="transmembrane region" description="Helical" evidence="1">
    <location>
        <begin position="198"/>
        <end position="217"/>
    </location>
</feature>
<reference evidence="2 3" key="1">
    <citation type="submission" date="2018-06" db="EMBL/GenBank/DDBJ databases">
        <title>Comparative genomics reveals the genomic features of Rhizophagus irregularis, R. cerebriforme, R. diaphanum and Gigaspora rosea, and their symbiotic lifestyle signature.</title>
        <authorList>
            <person name="Morin E."/>
            <person name="San Clemente H."/>
            <person name="Chen E.C.H."/>
            <person name="De La Providencia I."/>
            <person name="Hainaut M."/>
            <person name="Kuo A."/>
            <person name="Kohler A."/>
            <person name="Murat C."/>
            <person name="Tang N."/>
            <person name="Roy S."/>
            <person name="Loubradou J."/>
            <person name="Henrissat B."/>
            <person name="Grigoriev I.V."/>
            <person name="Corradi N."/>
            <person name="Roux C."/>
            <person name="Martin F.M."/>
        </authorList>
    </citation>
    <scope>NUCLEOTIDE SEQUENCE [LARGE SCALE GENOMIC DNA]</scope>
    <source>
        <strain evidence="2 3">DAOM 227022</strain>
    </source>
</reference>
<dbReference type="OrthoDB" id="2360707at2759"/>
<keyword evidence="3" id="KW-1185">Reference proteome</keyword>
<evidence type="ECO:0008006" key="4">
    <source>
        <dbReference type="Google" id="ProtNLM"/>
    </source>
</evidence>
<evidence type="ECO:0000256" key="1">
    <source>
        <dbReference type="SAM" id="Phobius"/>
    </source>
</evidence>